<dbReference type="STRING" id="266117.Rxyl_0388"/>
<evidence type="ECO:0000313" key="3">
    <source>
        <dbReference type="Proteomes" id="UP000006637"/>
    </source>
</evidence>
<dbReference type="Proteomes" id="UP000006637">
    <property type="component" value="Chromosome"/>
</dbReference>
<dbReference type="PANTHER" id="PTHR33434:SF2">
    <property type="entry name" value="FATTY ACID-BINDING PROTEIN TM_1468"/>
    <property type="match status" value="1"/>
</dbReference>
<organism evidence="2 3">
    <name type="scientific">Rubrobacter xylanophilus (strain DSM 9941 / JCM 11954 / NBRC 16129 / PRD-1)</name>
    <dbReference type="NCBI Taxonomy" id="266117"/>
    <lineage>
        <taxon>Bacteria</taxon>
        <taxon>Bacillati</taxon>
        <taxon>Actinomycetota</taxon>
        <taxon>Rubrobacteria</taxon>
        <taxon>Rubrobacterales</taxon>
        <taxon>Rubrobacteraceae</taxon>
        <taxon>Rubrobacter</taxon>
    </lineage>
</organism>
<proteinExistence type="predicted"/>
<keyword evidence="3" id="KW-1185">Reference proteome</keyword>
<name>Q1AZ15_RUBXD</name>
<dbReference type="InterPro" id="IPR050270">
    <property type="entry name" value="DegV_domain_contain"/>
</dbReference>
<dbReference type="HOGENOM" id="CLU_048251_3_1_11"/>
<dbReference type="EMBL" id="CP000386">
    <property type="protein sequence ID" value="ABG03363.1"/>
    <property type="molecule type" value="Genomic_DNA"/>
</dbReference>
<dbReference type="OrthoDB" id="9760324at2"/>
<sequence>MAERRVAVVTESVSSLPRQLAGELEIEVVPVPFSYAGRDYLDGEDITPEEFYGILRPDLPPASTSSPSPGAYLEVFRRLCGAGLEVLCVTATGKIATRMPESARMGRELAREEGVEGRIEVLDSGSAAMGEGFLALEAARMAWEGAGMEEILSRLEELSGRVSLLVTLDTLQYLSKTARLRRLAALFAKALQIKPVILFERGEVRPLETPRTRRKAVERLLALAEERVSGEGPLHVAVQHAAAGEEAGELAEEVRERLGPRELLVAEFSPVMTSYAGPGLLGLALYEEPPGAGP</sequence>
<dbReference type="InterPro" id="IPR003797">
    <property type="entry name" value="DegV"/>
</dbReference>
<evidence type="ECO:0000256" key="1">
    <source>
        <dbReference type="ARBA" id="ARBA00023121"/>
    </source>
</evidence>
<dbReference type="PROSITE" id="PS51482">
    <property type="entry name" value="DEGV"/>
    <property type="match status" value="1"/>
</dbReference>
<keyword evidence="1" id="KW-0446">Lipid-binding</keyword>
<dbReference type="AlphaFoldDB" id="Q1AZ15"/>
<dbReference type="KEGG" id="rxy:Rxyl_0388"/>
<dbReference type="Pfam" id="PF02645">
    <property type="entry name" value="DegV"/>
    <property type="match status" value="1"/>
</dbReference>
<dbReference type="PANTHER" id="PTHR33434">
    <property type="entry name" value="DEGV DOMAIN-CONTAINING PROTEIN DR_1986-RELATED"/>
    <property type="match status" value="1"/>
</dbReference>
<dbReference type="GO" id="GO:0008289">
    <property type="term" value="F:lipid binding"/>
    <property type="evidence" value="ECO:0007669"/>
    <property type="project" value="UniProtKB-KW"/>
</dbReference>
<reference evidence="2 3" key="1">
    <citation type="submission" date="2006-06" db="EMBL/GenBank/DDBJ databases">
        <title>Complete sequence of Rubrobacter xylanophilus DSM 9941.</title>
        <authorList>
            <consortium name="US DOE Joint Genome Institute"/>
            <person name="Copeland A."/>
            <person name="Lucas S."/>
            <person name="Lapidus A."/>
            <person name="Barry K."/>
            <person name="Detter J.C."/>
            <person name="Glavina del Rio T."/>
            <person name="Hammon N."/>
            <person name="Israni S."/>
            <person name="Dalin E."/>
            <person name="Tice H."/>
            <person name="Pitluck S."/>
            <person name="Munk A.C."/>
            <person name="Brettin T."/>
            <person name="Bruce D."/>
            <person name="Han C."/>
            <person name="Tapia R."/>
            <person name="Gilna P."/>
            <person name="Schmutz J."/>
            <person name="Larimer F."/>
            <person name="Land M."/>
            <person name="Hauser L."/>
            <person name="Kyrpides N."/>
            <person name="Lykidis A."/>
            <person name="da Costa M.S."/>
            <person name="Rainey F.A."/>
            <person name="Empadinhas N."/>
            <person name="Jolivet E."/>
            <person name="Battista J.R."/>
            <person name="Richardson P."/>
        </authorList>
    </citation>
    <scope>NUCLEOTIDE SEQUENCE [LARGE SCALE GENOMIC DNA]</scope>
    <source>
        <strain evidence="3">DSM 9941 / JCM 11954 / NBRC 16129 / PRD-1</strain>
    </source>
</reference>
<dbReference type="eggNOG" id="COG1307">
    <property type="taxonomic scope" value="Bacteria"/>
</dbReference>
<evidence type="ECO:0000313" key="2">
    <source>
        <dbReference type="EMBL" id="ABG03363.1"/>
    </source>
</evidence>
<dbReference type="PhylomeDB" id="Q1AZ15"/>
<dbReference type="SUPFAM" id="SSF82549">
    <property type="entry name" value="DAK1/DegV-like"/>
    <property type="match status" value="1"/>
</dbReference>
<dbReference type="NCBIfam" id="TIGR00762">
    <property type="entry name" value="DegV"/>
    <property type="match status" value="1"/>
</dbReference>
<accession>Q1AZ15</accession>
<protein>
    <submittedName>
        <fullName evidence="2">DegV family protein</fullName>
    </submittedName>
</protein>
<dbReference type="Gene3D" id="3.30.1180.10">
    <property type="match status" value="1"/>
</dbReference>
<gene>
    <name evidence="2" type="ordered locus">Rxyl_0388</name>
</gene>
<dbReference type="InterPro" id="IPR043168">
    <property type="entry name" value="DegV_C"/>
</dbReference>
<dbReference type="RefSeq" id="WP_011563381.1">
    <property type="nucleotide sequence ID" value="NC_008148.1"/>
</dbReference>
<dbReference type="Gene3D" id="3.40.50.10170">
    <property type="match status" value="1"/>
</dbReference>